<dbReference type="Proteomes" id="UP000320055">
    <property type="component" value="Unassembled WGS sequence"/>
</dbReference>
<evidence type="ECO:0000313" key="2">
    <source>
        <dbReference type="Proteomes" id="UP000320055"/>
    </source>
</evidence>
<accession>A0A563W055</accession>
<dbReference type="RefSeq" id="WP_186375911.1">
    <property type="nucleotide sequence ID" value="NZ_LR213814.1"/>
</dbReference>
<keyword evidence="2" id="KW-1185">Reference proteome</keyword>
<proteinExistence type="predicted"/>
<evidence type="ECO:0000313" key="1">
    <source>
        <dbReference type="EMBL" id="VEP17092.1"/>
    </source>
</evidence>
<name>A0A563W055_9CYAN</name>
<sequence>MLIRLLTPEIFGQISVDLSVLNKKARNNLMMALIASLLTNYCTEIASVSCHYTMTIN</sequence>
<dbReference type="AlphaFoldDB" id="A0A563W055"/>
<dbReference type="EMBL" id="CAACVJ010000501">
    <property type="protein sequence ID" value="VEP17092.1"/>
    <property type="molecule type" value="Genomic_DNA"/>
</dbReference>
<protein>
    <submittedName>
        <fullName evidence="1">Uncharacterized protein</fullName>
    </submittedName>
</protein>
<organism evidence="1 2">
    <name type="scientific">Hyella patelloides LEGE 07179</name>
    <dbReference type="NCBI Taxonomy" id="945734"/>
    <lineage>
        <taxon>Bacteria</taxon>
        <taxon>Bacillati</taxon>
        <taxon>Cyanobacteriota</taxon>
        <taxon>Cyanophyceae</taxon>
        <taxon>Pleurocapsales</taxon>
        <taxon>Hyellaceae</taxon>
        <taxon>Hyella</taxon>
    </lineage>
</organism>
<reference evidence="1 2" key="1">
    <citation type="submission" date="2019-01" db="EMBL/GenBank/DDBJ databases">
        <authorList>
            <person name="Brito A."/>
        </authorList>
    </citation>
    <scope>NUCLEOTIDE SEQUENCE [LARGE SCALE GENOMIC DNA]</scope>
    <source>
        <strain evidence="1">1</strain>
    </source>
</reference>
<gene>
    <name evidence="1" type="ORF">H1P_550003</name>
</gene>